<dbReference type="PROSITE" id="PS00690">
    <property type="entry name" value="DEAH_ATP_HELICASE"/>
    <property type="match status" value="1"/>
</dbReference>
<name>A0A7R9AVA7_TIMSH</name>
<keyword evidence="14" id="KW-0805">Transcription regulation</keyword>
<evidence type="ECO:0000256" key="14">
    <source>
        <dbReference type="ARBA" id="ARBA00023015"/>
    </source>
</evidence>
<keyword evidence="18" id="KW-0413">Isomerase</keyword>
<keyword evidence="12" id="KW-0408">Iron</keyword>
<dbReference type="GO" id="GO:0043139">
    <property type="term" value="F:5'-3' DNA helicase activity"/>
    <property type="evidence" value="ECO:0007669"/>
    <property type="project" value="UniProtKB-EC"/>
</dbReference>
<keyword evidence="16" id="KW-0804">Transcription</keyword>
<evidence type="ECO:0000256" key="23">
    <source>
        <dbReference type="ARBA" id="ARBA00079246"/>
    </source>
</evidence>
<comment type="similarity">
    <text evidence="3">Belongs to the helicase family. RAD3/XPD subfamily.</text>
</comment>
<evidence type="ECO:0000256" key="25">
    <source>
        <dbReference type="ARBA" id="ARBA00081188"/>
    </source>
</evidence>
<dbReference type="FunFam" id="3.40.50.300:FF:000135">
    <property type="entry name" value="DNA repair helicase RAD3, putative"/>
    <property type="match status" value="1"/>
</dbReference>
<evidence type="ECO:0000256" key="9">
    <source>
        <dbReference type="ARBA" id="ARBA00022801"/>
    </source>
</evidence>
<keyword evidence="6" id="KW-0479">Metal-binding</keyword>
<keyword evidence="27" id="KW-1133">Transmembrane helix</keyword>
<keyword evidence="19" id="KW-0539">Nucleus</keyword>
<dbReference type="GO" id="GO:0016818">
    <property type="term" value="F:hydrolase activity, acting on acid anhydrides, in phosphorus-containing anhydrides"/>
    <property type="evidence" value="ECO:0007669"/>
    <property type="project" value="InterPro"/>
</dbReference>
<accession>A0A7R9AVA7</accession>
<evidence type="ECO:0000256" key="15">
    <source>
        <dbReference type="ARBA" id="ARBA00023125"/>
    </source>
</evidence>
<evidence type="ECO:0000259" key="28">
    <source>
        <dbReference type="PROSITE" id="PS51193"/>
    </source>
</evidence>
<keyword evidence="5" id="KW-0004">4Fe-4S</keyword>
<evidence type="ECO:0000313" key="29">
    <source>
        <dbReference type="EMBL" id="CAD7261093.1"/>
    </source>
</evidence>
<dbReference type="SUPFAM" id="SSF52540">
    <property type="entry name" value="P-loop containing nucleoside triphosphate hydrolases"/>
    <property type="match status" value="1"/>
</dbReference>
<dbReference type="EC" id="5.6.2.3" evidence="20"/>
<evidence type="ECO:0000256" key="7">
    <source>
        <dbReference type="ARBA" id="ARBA00022741"/>
    </source>
</evidence>
<evidence type="ECO:0000256" key="6">
    <source>
        <dbReference type="ARBA" id="ARBA00022723"/>
    </source>
</evidence>
<evidence type="ECO:0000256" key="12">
    <source>
        <dbReference type="ARBA" id="ARBA00023004"/>
    </source>
</evidence>
<organism evidence="29">
    <name type="scientific">Timema shepardi</name>
    <name type="common">Walking stick</name>
    <dbReference type="NCBI Taxonomy" id="629360"/>
    <lineage>
        <taxon>Eukaryota</taxon>
        <taxon>Metazoa</taxon>
        <taxon>Ecdysozoa</taxon>
        <taxon>Arthropoda</taxon>
        <taxon>Hexapoda</taxon>
        <taxon>Insecta</taxon>
        <taxon>Pterygota</taxon>
        <taxon>Neoptera</taxon>
        <taxon>Polyneoptera</taxon>
        <taxon>Phasmatodea</taxon>
        <taxon>Timematodea</taxon>
        <taxon>Timematoidea</taxon>
        <taxon>Timematidae</taxon>
        <taxon>Timema</taxon>
    </lineage>
</organism>
<keyword evidence="17" id="KW-0234">DNA repair</keyword>
<evidence type="ECO:0000256" key="16">
    <source>
        <dbReference type="ARBA" id="ARBA00023163"/>
    </source>
</evidence>
<dbReference type="InterPro" id="IPR013020">
    <property type="entry name" value="Rad3/Chl1-like"/>
</dbReference>
<dbReference type="Pfam" id="PF13307">
    <property type="entry name" value="Helicase_C_2"/>
    <property type="match status" value="1"/>
</dbReference>
<evidence type="ECO:0000256" key="18">
    <source>
        <dbReference type="ARBA" id="ARBA00023235"/>
    </source>
</evidence>
<evidence type="ECO:0000256" key="22">
    <source>
        <dbReference type="ARBA" id="ARBA00078828"/>
    </source>
</evidence>
<keyword evidence="11" id="KW-0067">ATP-binding</keyword>
<evidence type="ECO:0000256" key="10">
    <source>
        <dbReference type="ARBA" id="ARBA00022806"/>
    </source>
</evidence>
<keyword evidence="7" id="KW-0547">Nucleotide-binding</keyword>
<evidence type="ECO:0000256" key="3">
    <source>
        <dbReference type="ARBA" id="ARBA00009146"/>
    </source>
</evidence>
<proteinExistence type="inferred from homology"/>
<feature type="domain" description="Helicase ATP-binding" evidence="28">
    <location>
        <begin position="1"/>
        <end position="223"/>
    </location>
</feature>
<dbReference type="AlphaFoldDB" id="A0A7R9AVA7"/>
<evidence type="ECO:0000256" key="11">
    <source>
        <dbReference type="ARBA" id="ARBA00022840"/>
    </source>
</evidence>
<sequence>MDKARFYKINIWVIFFFLRISVDGLLVYFPYDYIYPEQYAYMLELKRGLDAKVSKEREGKVVDGRCHSLTASYIREKHRVNEDVPVCSFYEGFDLDGREAPLGPGVYNLDDLKQYGHEMTWCPYFLARYTITNAHIVVYSYHYLLDPKIAEVVSKELTKTSVVVFDEAHNIGTTIHEIYAKKVNFKLFVFCHSMKDDDAKKLTEEYQRLVDGLKDASVARETDVVLSNPVLPDEVLQEAVPGNIRTAEHFVGFLKRFVEYLKTRLRVQHVVQETPAGFLKDVAQKVCIERKPLRFCAERLASLLRTLEIADQTDFSPLVLITHLATLVSTYTKGFTIIVEPFDDKTPTVSNPLLHFSCLDSSLAIKPVFDRFQTVVITSGTLSPLDMYPKILDFHPVIMSSFTMTLARPCLLPMIVSKGNDQVAISSRFETREDVAVVRNYGQLLVEVAQAVPDGVVCFFTSYMYLESVVASWYDQGVVDSLQRSKLLFIETQDAAETSLALLNYIKACESGRGAVLLSVARGKVSEGVDFDHHLGRAVLMFGIPYVYTQSRILRARLDYLRDQFQIRENDFLTFDAMRHAAQCIGRVLRGKTDYGIMIFADKRFSRSDKRSKLPKWIQEHLKDSYCNLSTEEAVQILKRWLRQMAQPFSREDQLGISLLTIDQLQTEEMQKKLRKAAEQV</sequence>
<evidence type="ECO:0000256" key="4">
    <source>
        <dbReference type="ARBA" id="ARBA00014344"/>
    </source>
</evidence>
<dbReference type="SMART" id="SM00488">
    <property type="entry name" value="DEXDc2"/>
    <property type="match status" value="1"/>
</dbReference>
<dbReference type="InterPro" id="IPR027417">
    <property type="entry name" value="P-loop_NTPase"/>
</dbReference>
<evidence type="ECO:0000256" key="5">
    <source>
        <dbReference type="ARBA" id="ARBA00022485"/>
    </source>
</evidence>
<dbReference type="InterPro" id="IPR010643">
    <property type="entry name" value="HBB"/>
</dbReference>
<dbReference type="InterPro" id="IPR002464">
    <property type="entry name" value="DNA/RNA_helicase_DEAH_CS"/>
</dbReference>
<dbReference type="GO" id="GO:0006281">
    <property type="term" value="P:DNA repair"/>
    <property type="evidence" value="ECO:0007669"/>
    <property type="project" value="UniProtKB-KW"/>
</dbReference>
<dbReference type="InterPro" id="IPR045028">
    <property type="entry name" value="DinG/Rad3-like"/>
</dbReference>
<dbReference type="EMBL" id="OC001998">
    <property type="protein sequence ID" value="CAD7261093.1"/>
    <property type="molecule type" value="Genomic_DNA"/>
</dbReference>
<evidence type="ECO:0000256" key="17">
    <source>
        <dbReference type="ARBA" id="ARBA00023204"/>
    </source>
</evidence>
<dbReference type="InterPro" id="IPR010614">
    <property type="entry name" value="RAD3-like_helicase_DEAD"/>
</dbReference>
<evidence type="ECO:0000256" key="26">
    <source>
        <dbReference type="ARBA" id="ARBA00082576"/>
    </source>
</evidence>
<evidence type="ECO:0000256" key="2">
    <source>
        <dbReference type="ARBA" id="ARBA00004123"/>
    </source>
</evidence>
<dbReference type="GO" id="GO:0046872">
    <property type="term" value="F:metal ion binding"/>
    <property type="evidence" value="ECO:0007669"/>
    <property type="project" value="UniProtKB-KW"/>
</dbReference>
<dbReference type="SMART" id="SM00491">
    <property type="entry name" value="HELICc2"/>
    <property type="match status" value="1"/>
</dbReference>
<dbReference type="Gene3D" id="3.40.50.300">
    <property type="entry name" value="P-loop containing nucleotide triphosphate hydrolases"/>
    <property type="match status" value="2"/>
</dbReference>
<keyword evidence="15" id="KW-0238">DNA-binding</keyword>
<evidence type="ECO:0000256" key="13">
    <source>
        <dbReference type="ARBA" id="ARBA00023014"/>
    </source>
</evidence>
<keyword evidence="8" id="KW-0227">DNA damage</keyword>
<dbReference type="NCBIfam" id="TIGR00604">
    <property type="entry name" value="rad3"/>
    <property type="match status" value="1"/>
</dbReference>
<dbReference type="PANTHER" id="PTHR11472">
    <property type="entry name" value="DNA REPAIR DEAD HELICASE RAD3/XP-D SUBFAMILY MEMBER"/>
    <property type="match status" value="1"/>
</dbReference>
<dbReference type="CDD" id="cd18788">
    <property type="entry name" value="SF2_C_XPD"/>
    <property type="match status" value="1"/>
</dbReference>
<dbReference type="GO" id="GO:0003684">
    <property type="term" value="F:damaged DNA binding"/>
    <property type="evidence" value="ECO:0007669"/>
    <property type="project" value="TreeGrafter"/>
</dbReference>
<dbReference type="FunFam" id="1.10.275.40:FF:000001">
    <property type="entry name" value="DNA repair helicase (Rad3)"/>
    <property type="match status" value="1"/>
</dbReference>
<dbReference type="GO" id="GO:0006366">
    <property type="term" value="P:transcription by RNA polymerase II"/>
    <property type="evidence" value="ECO:0007669"/>
    <property type="project" value="TreeGrafter"/>
</dbReference>
<dbReference type="GO" id="GO:0005524">
    <property type="term" value="F:ATP binding"/>
    <property type="evidence" value="ECO:0007669"/>
    <property type="project" value="UniProtKB-KW"/>
</dbReference>
<evidence type="ECO:0000256" key="20">
    <source>
        <dbReference type="ARBA" id="ARBA00044969"/>
    </source>
</evidence>
<keyword evidence="27" id="KW-0472">Membrane</keyword>
<dbReference type="GO" id="GO:0051539">
    <property type="term" value="F:4 iron, 4 sulfur cluster binding"/>
    <property type="evidence" value="ECO:0007669"/>
    <property type="project" value="UniProtKB-KW"/>
</dbReference>
<dbReference type="GO" id="GO:0005634">
    <property type="term" value="C:nucleus"/>
    <property type="evidence" value="ECO:0007669"/>
    <property type="project" value="UniProtKB-SubCell"/>
</dbReference>
<gene>
    <name evidence="29" type="ORF">TSIB3V08_LOCUS5242</name>
</gene>
<comment type="catalytic activity">
    <reaction evidence="21">
        <text>ATP + H2O = ADP + phosphate + H(+)</text>
        <dbReference type="Rhea" id="RHEA:13065"/>
        <dbReference type="ChEBI" id="CHEBI:15377"/>
        <dbReference type="ChEBI" id="CHEBI:15378"/>
        <dbReference type="ChEBI" id="CHEBI:30616"/>
        <dbReference type="ChEBI" id="CHEBI:43474"/>
        <dbReference type="ChEBI" id="CHEBI:456216"/>
        <dbReference type="EC" id="5.6.2.3"/>
    </reaction>
</comment>
<evidence type="ECO:0000256" key="24">
    <source>
        <dbReference type="ARBA" id="ARBA00081072"/>
    </source>
</evidence>
<dbReference type="Pfam" id="PF06777">
    <property type="entry name" value="HBB"/>
    <property type="match status" value="1"/>
</dbReference>
<evidence type="ECO:0000256" key="1">
    <source>
        <dbReference type="ARBA" id="ARBA00001966"/>
    </source>
</evidence>
<keyword evidence="10" id="KW-0347">Helicase</keyword>
<evidence type="ECO:0000256" key="8">
    <source>
        <dbReference type="ARBA" id="ARBA00022763"/>
    </source>
</evidence>
<keyword evidence="13" id="KW-0411">Iron-sulfur</keyword>
<dbReference type="InterPro" id="IPR014013">
    <property type="entry name" value="Helic_SF1/SF2_ATP-bd_DinG/Rad3"/>
</dbReference>
<dbReference type="PROSITE" id="PS51193">
    <property type="entry name" value="HELICASE_ATP_BIND_2"/>
    <property type="match status" value="1"/>
</dbReference>
<dbReference type="PANTHER" id="PTHR11472:SF1">
    <property type="entry name" value="GENERAL TRANSCRIPTION AND DNA REPAIR FACTOR IIH HELICASE SUBUNIT XPD"/>
    <property type="match status" value="1"/>
</dbReference>
<dbReference type="GO" id="GO:0035315">
    <property type="term" value="P:hair cell differentiation"/>
    <property type="evidence" value="ECO:0007669"/>
    <property type="project" value="UniProtKB-ARBA"/>
</dbReference>
<dbReference type="InterPro" id="IPR006555">
    <property type="entry name" value="ATP-dep_Helicase_C"/>
</dbReference>
<evidence type="ECO:0000256" key="19">
    <source>
        <dbReference type="ARBA" id="ARBA00023242"/>
    </source>
</evidence>
<reference evidence="29" key="1">
    <citation type="submission" date="2020-11" db="EMBL/GenBank/DDBJ databases">
        <authorList>
            <person name="Tran Van P."/>
        </authorList>
    </citation>
    <scope>NUCLEOTIDE SEQUENCE</scope>
</reference>
<keyword evidence="27" id="KW-0812">Transmembrane</keyword>
<protein>
    <recommendedName>
        <fullName evidence="4">General transcription and DNA repair factor IIH helicase subunit XPD</fullName>
        <ecNumber evidence="20">5.6.2.3</ecNumber>
    </recommendedName>
    <alternativeName>
        <fullName evidence="23">CXPD</fullName>
    </alternativeName>
    <alternativeName>
        <fullName evidence="24">DNA 5'-3' helicase XPD</fullName>
    </alternativeName>
    <alternativeName>
        <fullName evidence="22">DNA excision repair protein ERCC-2</fullName>
    </alternativeName>
    <alternativeName>
        <fullName evidence="25">DNA repair protein complementing XP-D cells</fullName>
    </alternativeName>
    <alternativeName>
        <fullName evidence="26">Xeroderma pigmentosum group D-complementing protein</fullName>
    </alternativeName>
</protein>
<dbReference type="Pfam" id="PF06733">
    <property type="entry name" value="DEAD_2"/>
    <property type="match status" value="1"/>
</dbReference>
<dbReference type="InterPro" id="IPR006554">
    <property type="entry name" value="Helicase-like_DEXD_c2"/>
</dbReference>
<feature type="transmembrane region" description="Helical" evidence="27">
    <location>
        <begin position="12"/>
        <end position="31"/>
    </location>
</feature>
<evidence type="ECO:0000256" key="27">
    <source>
        <dbReference type="SAM" id="Phobius"/>
    </source>
</evidence>
<keyword evidence="9" id="KW-0378">Hydrolase</keyword>
<comment type="cofactor">
    <cofactor evidence="1">
        <name>[4Fe-4S] cluster</name>
        <dbReference type="ChEBI" id="CHEBI:49883"/>
    </cofactor>
</comment>
<dbReference type="FunFam" id="3.40.50.300:FF:000128">
    <property type="entry name" value="Putative DNA repair helicase RAD3"/>
    <property type="match status" value="1"/>
</dbReference>
<comment type="subcellular location">
    <subcellularLocation>
        <location evidence="2">Nucleus</location>
    </subcellularLocation>
</comment>
<dbReference type="GO" id="GO:0045951">
    <property type="term" value="P:positive regulation of mitotic recombination"/>
    <property type="evidence" value="ECO:0007669"/>
    <property type="project" value="TreeGrafter"/>
</dbReference>
<evidence type="ECO:0000256" key="21">
    <source>
        <dbReference type="ARBA" id="ARBA00048954"/>
    </source>
</evidence>